<keyword evidence="2" id="KW-0805">Transcription regulation</keyword>
<evidence type="ECO:0000313" key="7">
    <source>
        <dbReference type="Proteomes" id="UP000031866"/>
    </source>
</evidence>
<dbReference type="Pfam" id="PF00126">
    <property type="entry name" value="HTH_1"/>
    <property type="match status" value="1"/>
</dbReference>
<evidence type="ECO:0000259" key="5">
    <source>
        <dbReference type="PROSITE" id="PS50931"/>
    </source>
</evidence>
<name>A0A0B5QSE2_CLOBE</name>
<dbReference type="PRINTS" id="PR00039">
    <property type="entry name" value="HTHLYSR"/>
</dbReference>
<proteinExistence type="inferred from homology"/>
<sequence length="310" mass="35792">MTLQQLKYALEIARYGSINEAAKKLFISQPSLSNSIRELESELGIVIFERTNRGISISSDGIEFLGYARQISEQAEFIEDRYHGRKEKIMHFSVSTQHYAFVVNAFTRLLKEIETNQYEFNLRETKTYEIIDDVKTLRSDVGILYINEVNSKVMNRIFSDSNLKFTPLFNANPHIIISNNHPLSTKESVTINEMLEFAYITFEQGINNSFNFSEEMMNITNVPKSIKVIDRATLSTLLTNTDSYTIGTGFIDSDFDESKLKAIPIECDEIFTVGWIAHKDIKLNKITMRYIEILNEIISTNYLDLNYYLL</sequence>
<gene>
    <name evidence="6" type="ORF">LF65_03208</name>
</gene>
<dbReference type="SUPFAM" id="SSF53850">
    <property type="entry name" value="Periplasmic binding protein-like II"/>
    <property type="match status" value="1"/>
</dbReference>
<dbReference type="EMBL" id="CP010086">
    <property type="protein sequence ID" value="AJG99773.1"/>
    <property type="molecule type" value="Genomic_DNA"/>
</dbReference>
<comment type="similarity">
    <text evidence="1">Belongs to the LysR transcriptional regulatory family.</text>
</comment>
<dbReference type="InterPro" id="IPR000847">
    <property type="entry name" value="LysR_HTH_N"/>
</dbReference>
<dbReference type="PANTHER" id="PTHR30346:SF0">
    <property type="entry name" value="HCA OPERON TRANSCRIPTIONAL ACTIVATOR HCAR"/>
    <property type="match status" value="1"/>
</dbReference>
<evidence type="ECO:0000256" key="2">
    <source>
        <dbReference type="ARBA" id="ARBA00023015"/>
    </source>
</evidence>
<reference evidence="7" key="1">
    <citation type="submission" date="2014-12" db="EMBL/GenBank/DDBJ databases">
        <title>Genome sequence of Clostridium beijerinckii strain 59B.</title>
        <authorList>
            <person name="Little G.T."/>
            <person name="Minton N.P."/>
        </authorList>
    </citation>
    <scope>NUCLEOTIDE SEQUENCE [LARGE SCALE GENOMIC DNA]</scope>
    <source>
        <strain evidence="7">59B</strain>
    </source>
</reference>
<dbReference type="PROSITE" id="PS50931">
    <property type="entry name" value="HTH_LYSR"/>
    <property type="match status" value="1"/>
</dbReference>
<feature type="domain" description="HTH lysR-type" evidence="5">
    <location>
        <begin position="1"/>
        <end position="58"/>
    </location>
</feature>
<dbReference type="FunFam" id="1.10.10.10:FF:000001">
    <property type="entry name" value="LysR family transcriptional regulator"/>
    <property type="match status" value="1"/>
</dbReference>
<organism evidence="6 7">
    <name type="scientific">Clostridium beijerinckii</name>
    <name type="common">Clostridium MP</name>
    <dbReference type="NCBI Taxonomy" id="1520"/>
    <lineage>
        <taxon>Bacteria</taxon>
        <taxon>Bacillati</taxon>
        <taxon>Bacillota</taxon>
        <taxon>Clostridia</taxon>
        <taxon>Eubacteriales</taxon>
        <taxon>Clostridiaceae</taxon>
        <taxon>Clostridium</taxon>
    </lineage>
</organism>
<evidence type="ECO:0000256" key="4">
    <source>
        <dbReference type="ARBA" id="ARBA00023163"/>
    </source>
</evidence>
<dbReference type="InterPro" id="IPR005119">
    <property type="entry name" value="LysR_subst-bd"/>
</dbReference>
<accession>A0A0B5QSE2</accession>
<dbReference type="Proteomes" id="UP000031866">
    <property type="component" value="Chromosome"/>
</dbReference>
<dbReference type="AlphaFoldDB" id="A0A0B5QSE2"/>
<dbReference type="GO" id="GO:0003700">
    <property type="term" value="F:DNA-binding transcription factor activity"/>
    <property type="evidence" value="ECO:0007669"/>
    <property type="project" value="InterPro"/>
</dbReference>
<keyword evidence="4" id="KW-0804">Transcription</keyword>
<dbReference type="SUPFAM" id="SSF46785">
    <property type="entry name" value="Winged helix' DNA-binding domain"/>
    <property type="match status" value="1"/>
</dbReference>
<dbReference type="Pfam" id="PF03466">
    <property type="entry name" value="LysR_substrate"/>
    <property type="match status" value="1"/>
</dbReference>
<dbReference type="RefSeq" id="WP_041897251.1">
    <property type="nucleotide sequence ID" value="NZ_CP010086.2"/>
</dbReference>
<dbReference type="GO" id="GO:0032993">
    <property type="term" value="C:protein-DNA complex"/>
    <property type="evidence" value="ECO:0007669"/>
    <property type="project" value="TreeGrafter"/>
</dbReference>
<keyword evidence="3" id="KW-0238">DNA-binding</keyword>
<dbReference type="InterPro" id="IPR036388">
    <property type="entry name" value="WH-like_DNA-bd_sf"/>
</dbReference>
<dbReference type="Gene3D" id="1.10.10.10">
    <property type="entry name" value="Winged helix-like DNA-binding domain superfamily/Winged helix DNA-binding domain"/>
    <property type="match status" value="1"/>
</dbReference>
<protein>
    <submittedName>
        <fullName evidence="6">LysR family transcriptional regulator</fullName>
    </submittedName>
</protein>
<dbReference type="GO" id="GO:0003677">
    <property type="term" value="F:DNA binding"/>
    <property type="evidence" value="ECO:0007669"/>
    <property type="project" value="UniProtKB-KW"/>
</dbReference>
<dbReference type="Gene3D" id="3.40.190.290">
    <property type="match status" value="1"/>
</dbReference>
<dbReference type="PANTHER" id="PTHR30346">
    <property type="entry name" value="TRANSCRIPTIONAL DUAL REGULATOR HCAR-RELATED"/>
    <property type="match status" value="1"/>
</dbReference>
<evidence type="ECO:0000313" key="6">
    <source>
        <dbReference type="EMBL" id="AJG99773.1"/>
    </source>
</evidence>
<dbReference type="KEGG" id="cbei:LF65_03208"/>
<dbReference type="InterPro" id="IPR036390">
    <property type="entry name" value="WH_DNA-bd_sf"/>
</dbReference>
<dbReference type="OrthoDB" id="9803714at2"/>
<dbReference type="STRING" id="1520.LF65_03208"/>
<evidence type="ECO:0000256" key="3">
    <source>
        <dbReference type="ARBA" id="ARBA00023125"/>
    </source>
</evidence>
<evidence type="ECO:0000256" key="1">
    <source>
        <dbReference type="ARBA" id="ARBA00009437"/>
    </source>
</evidence>